<dbReference type="KEGG" id="abas:ACPOL_1785"/>
<keyword evidence="2" id="KW-0560">Oxidoreductase</keyword>
<dbReference type="AlphaFoldDB" id="A0A2Z5FXB1"/>
<accession>A0A2Z5FXB1</accession>
<evidence type="ECO:0000313" key="3">
    <source>
        <dbReference type="EMBL" id="AXC11127.1"/>
    </source>
</evidence>
<evidence type="ECO:0000256" key="1">
    <source>
        <dbReference type="ARBA" id="ARBA00022630"/>
    </source>
</evidence>
<dbReference type="PANTHER" id="PTHR48105">
    <property type="entry name" value="THIOREDOXIN REDUCTASE 1-RELATED-RELATED"/>
    <property type="match status" value="1"/>
</dbReference>
<dbReference type="Pfam" id="PF13738">
    <property type="entry name" value="Pyr_redox_3"/>
    <property type="match status" value="1"/>
</dbReference>
<dbReference type="NCBIfam" id="TIGR04018">
    <property type="entry name" value="Bthiol_YpdA"/>
    <property type="match status" value="1"/>
</dbReference>
<dbReference type="InterPro" id="IPR050097">
    <property type="entry name" value="Ferredoxin-NADP_redctase_2"/>
</dbReference>
<dbReference type="RefSeq" id="WP_114206623.1">
    <property type="nucleotide sequence ID" value="NZ_CP030840.1"/>
</dbReference>
<name>A0A2Z5FXB1_9BACT</name>
<dbReference type="GO" id="GO:0016491">
    <property type="term" value="F:oxidoreductase activity"/>
    <property type="evidence" value="ECO:0007669"/>
    <property type="project" value="UniProtKB-KW"/>
</dbReference>
<dbReference type="Proteomes" id="UP000253606">
    <property type="component" value="Chromosome"/>
</dbReference>
<proteinExistence type="predicted"/>
<dbReference type="SUPFAM" id="SSF51905">
    <property type="entry name" value="FAD/NAD(P)-binding domain"/>
    <property type="match status" value="1"/>
</dbReference>
<dbReference type="PRINTS" id="PR00469">
    <property type="entry name" value="PNDRDTASEII"/>
</dbReference>
<keyword evidence="1" id="KW-0285">Flavoprotein</keyword>
<dbReference type="PRINTS" id="PR00368">
    <property type="entry name" value="FADPNR"/>
</dbReference>
<sequence length="349" mass="38873">MSNAADLDGLQAHGLRAEEGLYDVLVVGAGPTGLACAIEAQRAGFRTISVDKGCLCNSLFHYPSNMTFFTTPELLEIGNIPFSTTNQKPNRNEALEYYRKVAEHYQLEIRQYHRVESVSGKDGDFQVHLVDRFGRRSALRSRKLIVSTGYYDLANPLGAPGEELPKVFHYYHDPHPYYDLDVLVIGGKNSAAIAALDLWRHGARVTLVHRGPAIQPHVKYWILPDIENRIKNGEVTAYFHTTVARIDLDAVTLATPDGELTIPNQYVFAMTGYHPDFDFLGSLGVQIEAKDRQPVFNPHSLESNVPGIYLAGVIVAGDRTYEIFIENGRFHGHQIAEDLKAKRGKLVTA</sequence>
<evidence type="ECO:0000256" key="2">
    <source>
        <dbReference type="ARBA" id="ARBA00023002"/>
    </source>
</evidence>
<dbReference type="InterPro" id="IPR036188">
    <property type="entry name" value="FAD/NAD-bd_sf"/>
</dbReference>
<dbReference type="InterPro" id="IPR023856">
    <property type="entry name" value="Bdr"/>
</dbReference>
<reference evidence="3 4" key="1">
    <citation type="journal article" date="2018" name="Front. Microbiol.">
        <title>Hydrolytic Capabilities as a Key to Environmental Success: Chitinolytic and Cellulolytic Acidobacteria From Acidic Sub-arctic Soils and Boreal Peatlands.</title>
        <authorList>
            <person name="Belova S.E."/>
            <person name="Ravin N.V."/>
            <person name="Pankratov T.A."/>
            <person name="Rakitin A.L."/>
            <person name="Ivanova A.A."/>
            <person name="Beletsky A.V."/>
            <person name="Mardanov A.V."/>
            <person name="Sinninghe Damste J.S."/>
            <person name="Dedysh S.N."/>
        </authorList>
    </citation>
    <scope>NUCLEOTIDE SEQUENCE [LARGE SCALE GENOMIC DNA]</scope>
    <source>
        <strain evidence="3 4">SBC82</strain>
    </source>
</reference>
<dbReference type="OrthoDB" id="9778740at2"/>
<protein>
    <submittedName>
        <fullName evidence="3">Thioredoxin reductase</fullName>
    </submittedName>
</protein>
<dbReference type="EMBL" id="CP030840">
    <property type="protein sequence ID" value="AXC11127.1"/>
    <property type="molecule type" value="Genomic_DNA"/>
</dbReference>
<keyword evidence="4" id="KW-1185">Reference proteome</keyword>
<gene>
    <name evidence="3" type="ORF">ACPOL_1785</name>
</gene>
<organism evidence="3 4">
    <name type="scientific">Acidisarcina polymorpha</name>
    <dbReference type="NCBI Taxonomy" id="2211140"/>
    <lineage>
        <taxon>Bacteria</taxon>
        <taxon>Pseudomonadati</taxon>
        <taxon>Acidobacteriota</taxon>
        <taxon>Terriglobia</taxon>
        <taxon>Terriglobales</taxon>
        <taxon>Acidobacteriaceae</taxon>
        <taxon>Acidisarcina</taxon>
    </lineage>
</organism>
<evidence type="ECO:0000313" key="4">
    <source>
        <dbReference type="Proteomes" id="UP000253606"/>
    </source>
</evidence>
<dbReference type="Gene3D" id="3.50.50.60">
    <property type="entry name" value="FAD/NAD(P)-binding domain"/>
    <property type="match status" value="1"/>
</dbReference>